<dbReference type="EMBL" id="JANBOH010000133">
    <property type="protein sequence ID" value="KAJ1644938.1"/>
    <property type="molecule type" value="Genomic_DNA"/>
</dbReference>
<evidence type="ECO:0000313" key="3">
    <source>
        <dbReference type="Proteomes" id="UP001145021"/>
    </source>
</evidence>
<organism evidence="2 3">
    <name type="scientific">Coemansia asiatica</name>
    <dbReference type="NCBI Taxonomy" id="1052880"/>
    <lineage>
        <taxon>Eukaryota</taxon>
        <taxon>Fungi</taxon>
        <taxon>Fungi incertae sedis</taxon>
        <taxon>Zoopagomycota</taxon>
        <taxon>Kickxellomycotina</taxon>
        <taxon>Kickxellomycetes</taxon>
        <taxon>Kickxellales</taxon>
        <taxon>Kickxellaceae</taxon>
        <taxon>Coemansia</taxon>
    </lineage>
</organism>
<dbReference type="AlphaFoldDB" id="A0A9W7XJR8"/>
<comment type="caution">
    <text evidence="2">The sequence shown here is derived from an EMBL/GenBank/DDBJ whole genome shotgun (WGS) entry which is preliminary data.</text>
</comment>
<feature type="compositionally biased region" description="Polar residues" evidence="1">
    <location>
        <begin position="254"/>
        <end position="264"/>
    </location>
</feature>
<protein>
    <submittedName>
        <fullName evidence="2">Uncharacterized protein</fullName>
    </submittedName>
</protein>
<proteinExistence type="predicted"/>
<accession>A0A9W7XJR8</accession>
<dbReference type="Proteomes" id="UP001145021">
    <property type="component" value="Unassembled WGS sequence"/>
</dbReference>
<evidence type="ECO:0000313" key="2">
    <source>
        <dbReference type="EMBL" id="KAJ1644938.1"/>
    </source>
</evidence>
<reference evidence="2" key="1">
    <citation type="submission" date="2022-07" db="EMBL/GenBank/DDBJ databases">
        <title>Phylogenomic reconstructions and comparative analyses of Kickxellomycotina fungi.</title>
        <authorList>
            <person name="Reynolds N.K."/>
            <person name="Stajich J.E."/>
            <person name="Barry K."/>
            <person name="Grigoriev I.V."/>
            <person name="Crous P."/>
            <person name="Smith M.E."/>
        </authorList>
    </citation>
    <scope>NUCLEOTIDE SEQUENCE</scope>
    <source>
        <strain evidence="2">NBRC 105413</strain>
    </source>
</reference>
<gene>
    <name evidence="2" type="ORF">LPJ64_003416</name>
</gene>
<keyword evidence="3" id="KW-1185">Reference proteome</keyword>
<feature type="compositionally biased region" description="Low complexity" evidence="1">
    <location>
        <begin position="305"/>
        <end position="317"/>
    </location>
</feature>
<feature type="compositionally biased region" description="Polar residues" evidence="1">
    <location>
        <begin position="272"/>
        <end position="283"/>
    </location>
</feature>
<evidence type="ECO:0000256" key="1">
    <source>
        <dbReference type="SAM" id="MobiDB-lite"/>
    </source>
</evidence>
<name>A0A9W7XJR8_9FUNG</name>
<feature type="compositionally biased region" description="Low complexity" evidence="1">
    <location>
        <begin position="244"/>
        <end position="253"/>
    </location>
</feature>
<sequence length="323" mass="33929">MSNNAYSSLFSCDQEFQAKAIFNWEAPVPSASSTAIALQQPMVTNSAIPIAIPTANAATSPLQWANHSHAGNIQGLDMAASASSSIQNAFPASNVGSPLLAHLFAHLKVNACNDPARELYNRHFNRGAIPDTWLSQPIRYPMRLGIASMLYYNALDSSAIARPMQSFDNLTVALELPDLPYGQSSFFTSEDSSQSAPASQGIPADTLSLLSTSPLENVPCAICGATNDLLCNLVHLSAQAQAGNAGASSSVSNDPSAMSSTPETISPIPASGTVSDVSDQQIHSVAARSGTDRRRRARARRSEALRASASPSLSAEAADPEEL</sequence>
<feature type="region of interest" description="Disordered" evidence="1">
    <location>
        <begin position="244"/>
        <end position="323"/>
    </location>
</feature>